<proteinExistence type="predicted"/>
<dbReference type="AlphaFoldDB" id="A0AAD3XJS2"/>
<protein>
    <submittedName>
        <fullName evidence="2">Uncharacterized protein</fullName>
    </submittedName>
</protein>
<keyword evidence="1" id="KW-0732">Signal</keyword>
<comment type="caution">
    <text evidence="2">The sequence shown here is derived from an EMBL/GenBank/DDBJ whole genome shotgun (WGS) entry which is preliminary data.</text>
</comment>
<accession>A0AAD3XJS2</accession>
<sequence length="150" mass="17062">MFARLAWLGWIGIVLQVTYAINQLQAYYPLSQEIDVKIVTEDSGMLSKLDNNSSTNINQFEENQLQNTSLEVPNDGKIVAEDSCDACNEFRTFCGTVNSQRKTTRDDDLFNFRNDCRSLGNVVWASASDDKVGRISALLEKCFDEEKWIF</sequence>
<evidence type="ECO:0000313" key="3">
    <source>
        <dbReference type="Proteomes" id="UP001279734"/>
    </source>
</evidence>
<feature type="signal peptide" evidence="1">
    <location>
        <begin position="1"/>
        <end position="20"/>
    </location>
</feature>
<organism evidence="2 3">
    <name type="scientific">Nepenthes gracilis</name>
    <name type="common">Slender pitcher plant</name>
    <dbReference type="NCBI Taxonomy" id="150966"/>
    <lineage>
        <taxon>Eukaryota</taxon>
        <taxon>Viridiplantae</taxon>
        <taxon>Streptophyta</taxon>
        <taxon>Embryophyta</taxon>
        <taxon>Tracheophyta</taxon>
        <taxon>Spermatophyta</taxon>
        <taxon>Magnoliopsida</taxon>
        <taxon>eudicotyledons</taxon>
        <taxon>Gunneridae</taxon>
        <taxon>Pentapetalae</taxon>
        <taxon>Caryophyllales</taxon>
        <taxon>Nepenthaceae</taxon>
        <taxon>Nepenthes</taxon>
    </lineage>
</organism>
<dbReference type="EMBL" id="BSYO01000007">
    <property type="protein sequence ID" value="GMH07167.1"/>
    <property type="molecule type" value="Genomic_DNA"/>
</dbReference>
<feature type="chain" id="PRO_5041976464" evidence="1">
    <location>
        <begin position="21"/>
        <end position="150"/>
    </location>
</feature>
<gene>
    <name evidence="2" type="ORF">Nepgr_009007</name>
</gene>
<dbReference type="Proteomes" id="UP001279734">
    <property type="component" value="Unassembled WGS sequence"/>
</dbReference>
<reference evidence="2" key="1">
    <citation type="submission" date="2023-05" db="EMBL/GenBank/DDBJ databases">
        <title>Nepenthes gracilis genome sequencing.</title>
        <authorList>
            <person name="Fukushima K."/>
        </authorList>
    </citation>
    <scope>NUCLEOTIDE SEQUENCE</scope>
    <source>
        <strain evidence="2">SING2019-196</strain>
    </source>
</reference>
<keyword evidence="3" id="KW-1185">Reference proteome</keyword>
<name>A0AAD3XJS2_NEPGR</name>
<evidence type="ECO:0000256" key="1">
    <source>
        <dbReference type="SAM" id="SignalP"/>
    </source>
</evidence>
<evidence type="ECO:0000313" key="2">
    <source>
        <dbReference type="EMBL" id="GMH07167.1"/>
    </source>
</evidence>